<dbReference type="RefSeq" id="XP_018252075.1">
    <property type="nucleotide sequence ID" value="XM_018401348.1"/>
</dbReference>
<sequence length="221" mass="24020">MHPSRMLLLLPLAVSVATTHIKQRDDQAATIEEAINEPHSLDERALVERDTRGILLACITGAGTAFQAYTGCYLSAFRNDPRTLAFRGISFPDTILRKTYRAGTHNDPSSPQCREHPRNAGGPENTARQRTRLSMMSLPSVLEDGFGSKQRTTASGFKSTFLQTEASPVTPSQGIESYETSLLGDPPEADSSLNRAESPTLSIDAVAARGEQHTWATCITC</sequence>
<reference evidence="5" key="1">
    <citation type="submission" date="2007-04" db="EMBL/GenBank/DDBJ databases">
        <authorList>
            <consortium name="The Broad Institute Genome Sequencing Platform"/>
            <person name="Birren B."/>
            <person name="Lander E."/>
            <person name="Galagan J."/>
            <person name="Nusbaum C."/>
            <person name="Devon K."/>
            <person name="Ma L.-J."/>
            <person name="Jaffe D."/>
            <person name="Butler J."/>
            <person name="Alvarez P."/>
            <person name="Gnerre S."/>
            <person name="Grabherr M."/>
            <person name="Kleber M."/>
            <person name="Mauceli E."/>
            <person name="Brockman W."/>
            <person name="MacCallum I.A."/>
            <person name="Young S."/>
            <person name="LaButti K."/>
            <person name="DeCaprio D."/>
            <person name="Crawford M."/>
            <person name="Koehrsen M."/>
            <person name="Engels R."/>
            <person name="Montgomery P."/>
            <person name="Pearson M."/>
            <person name="Howarth C."/>
            <person name="Larson L."/>
            <person name="White J."/>
            <person name="O'Leary S."/>
            <person name="Kodira C."/>
            <person name="Zeng Q."/>
            <person name="Yandava C."/>
            <person name="Alvarado L."/>
            <person name="Kistler C."/>
            <person name="Shim W.-B."/>
            <person name="Kang S."/>
            <person name="Woloshuk C."/>
        </authorList>
    </citation>
    <scope>NUCLEOTIDE SEQUENCE</scope>
    <source>
        <strain evidence="5">4287</strain>
    </source>
</reference>
<dbReference type="GeneID" id="28962044"/>
<feature type="compositionally biased region" description="Polar residues" evidence="1">
    <location>
        <begin position="157"/>
        <end position="180"/>
    </location>
</feature>
<protein>
    <submittedName>
        <fullName evidence="5">Uncharacterized protein</fullName>
    </submittedName>
</protein>
<evidence type="ECO:0000313" key="7">
    <source>
        <dbReference type="Proteomes" id="UP000009097"/>
    </source>
</evidence>
<dbReference type="KEGG" id="fox:FOXG_21017"/>
<dbReference type="EMBL" id="DS231713">
    <property type="protein sequence ID" value="KNB14030.1"/>
    <property type="molecule type" value="Genomic_DNA"/>
</dbReference>
<dbReference type="KEGG" id="fox:FOXG_20976"/>
<feature type="chain" id="PRO_5010621148" evidence="2">
    <location>
        <begin position="19"/>
        <end position="221"/>
    </location>
</feature>
<evidence type="ECO:0000256" key="2">
    <source>
        <dbReference type="SAM" id="SignalP"/>
    </source>
</evidence>
<gene>
    <name evidence="3" type="ORF">FOXG_20976</name>
    <name evidence="4" type="ORF">FOXG_21017</name>
    <name evidence="5" type="ORF">FOXG_21338</name>
    <name evidence="6" type="ORF">FOXG_22691</name>
</gene>
<dbReference type="GeneID" id="28961723"/>
<evidence type="ECO:0000313" key="4">
    <source>
        <dbReference type="EMBL" id="KNB14030.1"/>
    </source>
</evidence>
<feature type="signal peptide" evidence="2">
    <location>
        <begin position="1"/>
        <end position="18"/>
    </location>
</feature>
<organism evidence="5 7">
    <name type="scientific">Fusarium oxysporum f. sp. lycopersici (strain 4287 / CBS 123668 / FGSC 9935 / NRRL 34936)</name>
    <name type="common">Fusarium vascular wilt of tomato</name>
    <dbReference type="NCBI Taxonomy" id="426428"/>
    <lineage>
        <taxon>Eukaryota</taxon>
        <taxon>Fungi</taxon>
        <taxon>Dikarya</taxon>
        <taxon>Ascomycota</taxon>
        <taxon>Pezizomycotina</taxon>
        <taxon>Sordariomycetes</taxon>
        <taxon>Hypocreomycetidae</taxon>
        <taxon>Hypocreales</taxon>
        <taxon>Nectriaceae</taxon>
        <taxon>Fusarium</taxon>
        <taxon>Fusarium oxysporum species complex</taxon>
    </lineage>
</organism>
<dbReference type="RefSeq" id="XP_018251970.1">
    <property type="nucleotide sequence ID" value="XM_018401305.1"/>
</dbReference>
<dbReference type="GeneID" id="28963397"/>
<dbReference type="Proteomes" id="UP000009097">
    <property type="component" value="Unassembled WGS sequence"/>
</dbReference>
<name>A0A0J9VXD4_FUSO4</name>
<proteinExistence type="predicted"/>
<evidence type="ECO:0000313" key="6">
    <source>
        <dbReference type="EMBL" id="KNB19925.1"/>
    </source>
</evidence>
<dbReference type="GeneID" id="28961682"/>
<feature type="region of interest" description="Disordered" evidence="1">
    <location>
        <begin position="157"/>
        <end position="196"/>
    </location>
</feature>
<dbReference type="VEuPathDB" id="FungiDB:FOXG_22691"/>
<reference evidence="5" key="2">
    <citation type="journal article" date="2010" name="Nature">
        <title>Comparative genomics reveals mobile pathogenicity chromosomes in Fusarium.</title>
        <authorList>
            <person name="Ma L.J."/>
            <person name="van der Does H.C."/>
            <person name="Borkovich K.A."/>
            <person name="Coleman J.J."/>
            <person name="Daboussi M.J."/>
            <person name="Di Pietro A."/>
            <person name="Dufresne M."/>
            <person name="Freitag M."/>
            <person name="Grabherr M."/>
            <person name="Henrissat B."/>
            <person name="Houterman P.M."/>
            <person name="Kang S."/>
            <person name="Shim W.B."/>
            <person name="Woloshuk C."/>
            <person name="Xie X."/>
            <person name="Xu J.R."/>
            <person name="Antoniw J."/>
            <person name="Baker S.E."/>
            <person name="Bluhm B.H."/>
            <person name="Breakspear A."/>
            <person name="Brown D.W."/>
            <person name="Butchko R.A."/>
            <person name="Chapman S."/>
            <person name="Coulson R."/>
            <person name="Coutinho P.M."/>
            <person name="Danchin E.G."/>
            <person name="Diener A."/>
            <person name="Gale L.R."/>
            <person name="Gardiner D.M."/>
            <person name="Goff S."/>
            <person name="Hammond-Kosack K.E."/>
            <person name="Hilburn K."/>
            <person name="Hua-Van A."/>
            <person name="Jonkers W."/>
            <person name="Kazan K."/>
            <person name="Kodira C.D."/>
            <person name="Koehrsen M."/>
            <person name="Kumar L."/>
            <person name="Lee Y.H."/>
            <person name="Li L."/>
            <person name="Manners J.M."/>
            <person name="Miranda-Saavedra D."/>
            <person name="Mukherjee M."/>
            <person name="Park G."/>
            <person name="Park J."/>
            <person name="Park S.Y."/>
            <person name="Proctor R.H."/>
            <person name="Regev A."/>
            <person name="Ruiz-Roldan M.C."/>
            <person name="Sain D."/>
            <person name="Sakthikumar S."/>
            <person name="Sykes S."/>
            <person name="Schwartz D.C."/>
            <person name="Turgeon B.G."/>
            <person name="Wapinski I."/>
            <person name="Yoder O."/>
            <person name="Young S."/>
            <person name="Zeng Q."/>
            <person name="Zhou S."/>
            <person name="Galagan J."/>
            <person name="Cuomo C.A."/>
            <person name="Kistler H.C."/>
            <person name="Rep M."/>
        </authorList>
    </citation>
    <scope>NUCLEOTIDE SEQUENCE [LARGE SCALE GENOMIC DNA]</scope>
    <source>
        <strain evidence="5">4287</strain>
    </source>
</reference>
<evidence type="ECO:0000313" key="3">
    <source>
        <dbReference type="EMBL" id="KNB13925.1"/>
    </source>
</evidence>
<dbReference type="EMBL" id="DS231713">
    <property type="protein sequence ID" value="KNB13925.1"/>
    <property type="molecule type" value="Genomic_DNA"/>
</dbReference>
<dbReference type="EMBL" id="DS231716">
    <property type="protein sequence ID" value="KNB15463.1"/>
    <property type="molecule type" value="Genomic_DNA"/>
</dbReference>
<dbReference type="KEGG" id="fox:FOXG_21338"/>
<dbReference type="VEuPathDB" id="FungiDB:FOXG_21338"/>
<evidence type="ECO:0000256" key="1">
    <source>
        <dbReference type="SAM" id="MobiDB-lite"/>
    </source>
</evidence>
<feature type="region of interest" description="Disordered" evidence="1">
    <location>
        <begin position="101"/>
        <end position="127"/>
    </location>
</feature>
<dbReference type="RefSeq" id="XP_018257970.1">
    <property type="nucleotide sequence ID" value="XM_018403098.1"/>
</dbReference>
<dbReference type="OrthoDB" id="5104608at2759"/>
<dbReference type="EMBL" id="DS231736">
    <property type="protein sequence ID" value="KNB19925.1"/>
    <property type="molecule type" value="Genomic_DNA"/>
</dbReference>
<dbReference type="RefSeq" id="XP_018253508.1">
    <property type="nucleotide sequence ID" value="XM_018401671.1"/>
</dbReference>
<evidence type="ECO:0000313" key="5">
    <source>
        <dbReference type="EMBL" id="KNB15463.1"/>
    </source>
</evidence>
<dbReference type="AlphaFoldDB" id="A0A0J9VXD4"/>
<dbReference type="VEuPathDB" id="FungiDB:FOXG_20976"/>
<dbReference type="KEGG" id="fox:FOXG_22691"/>
<dbReference type="VEuPathDB" id="FungiDB:FOXG_21017"/>
<keyword evidence="2" id="KW-0732">Signal</keyword>
<accession>A0A0J9VXD4</accession>